<accession>A0A1Y2BHF2</accession>
<dbReference type="Gene3D" id="3.90.190.10">
    <property type="entry name" value="Protein tyrosine phosphatase superfamily"/>
    <property type="match status" value="1"/>
</dbReference>
<dbReference type="Proteomes" id="UP000193986">
    <property type="component" value="Unassembled WGS sequence"/>
</dbReference>
<evidence type="ECO:0000256" key="2">
    <source>
        <dbReference type="ARBA" id="ARBA00022801"/>
    </source>
</evidence>
<evidence type="ECO:0000313" key="6">
    <source>
        <dbReference type="EMBL" id="ORY34020.1"/>
    </source>
</evidence>
<feature type="compositionally biased region" description="Polar residues" evidence="5">
    <location>
        <begin position="239"/>
        <end position="265"/>
    </location>
</feature>
<dbReference type="GO" id="GO:0004725">
    <property type="term" value="F:protein tyrosine phosphatase activity"/>
    <property type="evidence" value="ECO:0007669"/>
    <property type="project" value="UniProtKB-EC"/>
</dbReference>
<dbReference type="SUPFAM" id="SSF52799">
    <property type="entry name" value="(Phosphotyrosine protein) phosphatases II"/>
    <property type="match status" value="1"/>
</dbReference>
<feature type="compositionally biased region" description="Low complexity" evidence="5">
    <location>
        <begin position="182"/>
        <end position="196"/>
    </location>
</feature>
<dbReference type="STRING" id="71784.A0A1Y2BHF2"/>
<feature type="region of interest" description="Disordered" evidence="5">
    <location>
        <begin position="182"/>
        <end position="280"/>
    </location>
</feature>
<keyword evidence="7" id="KW-1185">Reference proteome</keyword>
<feature type="region of interest" description="Disordered" evidence="5">
    <location>
        <begin position="315"/>
        <end position="411"/>
    </location>
</feature>
<organism evidence="6 7">
    <name type="scientific">Naematelia encephala</name>
    <dbReference type="NCBI Taxonomy" id="71784"/>
    <lineage>
        <taxon>Eukaryota</taxon>
        <taxon>Fungi</taxon>
        <taxon>Dikarya</taxon>
        <taxon>Basidiomycota</taxon>
        <taxon>Agaricomycotina</taxon>
        <taxon>Tremellomycetes</taxon>
        <taxon>Tremellales</taxon>
        <taxon>Naemateliaceae</taxon>
        <taxon>Naematelia</taxon>
    </lineage>
</organism>
<dbReference type="PANTHER" id="PTHR31126:SF8">
    <property type="entry name" value="TYROSINE-PROTEIN PHOSPHATASE OCA1-RELATED"/>
    <property type="match status" value="1"/>
</dbReference>
<feature type="compositionally biased region" description="Acidic residues" evidence="5">
    <location>
        <begin position="360"/>
        <end position="395"/>
    </location>
</feature>
<proteinExistence type="predicted"/>
<keyword evidence="3" id="KW-0904">Protein phosphatase</keyword>
<feature type="compositionally biased region" description="Basic and acidic residues" evidence="5">
    <location>
        <begin position="346"/>
        <end position="359"/>
    </location>
</feature>
<evidence type="ECO:0000256" key="3">
    <source>
        <dbReference type="ARBA" id="ARBA00022912"/>
    </source>
</evidence>
<keyword evidence="2" id="KW-0378">Hydrolase</keyword>
<evidence type="ECO:0000256" key="5">
    <source>
        <dbReference type="SAM" id="MobiDB-lite"/>
    </source>
</evidence>
<dbReference type="InParanoid" id="A0A1Y2BHF2"/>
<dbReference type="InterPro" id="IPR004861">
    <property type="entry name" value="Siw14-like"/>
</dbReference>
<comment type="caution">
    <text evidence="6">The sequence shown here is derived from an EMBL/GenBank/DDBJ whole genome shotgun (WGS) entry which is preliminary data.</text>
</comment>
<protein>
    <recommendedName>
        <fullName evidence="4">Putative tyrosine-protein phosphatase OCA1</fullName>
        <ecNumber evidence="1">3.1.3.48</ecNumber>
    </recommendedName>
</protein>
<dbReference type="EMBL" id="MCFC01000004">
    <property type="protein sequence ID" value="ORY34020.1"/>
    <property type="molecule type" value="Genomic_DNA"/>
</dbReference>
<sequence length="411" mass="45405">MLTPPYHYSIVVCPSNSSDRDVLYRGSLPALRNLSFLARLDLRTIVYIRKKELKADDGLVGWAERRGVTLRWVKAEEMGEESLGMGRNEVLDVLKVILDTTNYPLYIADLDGISHTTLIVACLRKLQGWHQDSIINEICRFEPDHEDLPILPFINTFLSPPPSKPDSEPAFTLPAPPYPSWLWPTPTTSNPSSPSTKQLNKSVPTPTSTATQSNILPFAHPTTARRHPTMRITFPPLQTPTSPSAVPTPNNSGTQSPLSRNNSSRRGPLSPVLAPEENKPSLMEQASAVVQAITGEKALSGLGLVQPKAGRMVSFTGEDQPKVPQSPETTSPAQDSNESEFQPQVIEKDNGKVVVKPEDSVDETEIETEPETYDDEEEDEYEEDEDEDEDDDEDQQATSQYISALDLAGFG</sequence>
<reference evidence="6 7" key="1">
    <citation type="submission" date="2016-07" db="EMBL/GenBank/DDBJ databases">
        <title>Pervasive Adenine N6-methylation of Active Genes in Fungi.</title>
        <authorList>
            <consortium name="DOE Joint Genome Institute"/>
            <person name="Mondo S.J."/>
            <person name="Dannebaum R.O."/>
            <person name="Kuo R.C."/>
            <person name="Labutti K."/>
            <person name="Haridas S."/>
            <person name="Kuo A."/>
            <person name="Salamov A."/>
            <person name="Ahrendt S.R."/>
            <person name="Lipzen A."/>
            <person name="Sullivan W."/>
            <person name="Andreopoulos W.B."/>
            <person name="Clum A."/>
            <person name="Lindquist E."/>
            <person name="Daum C."/>
            <person name="Ramamoorthy G.K."/>
            <person name="Gryganskyi A."/>
            <person name="Culley D."/>
            <person name="Magnuson J.K."/>
            <person name="James T.Y."/>
            <person name="O'Malley M.A."/>
            <person name="Stajich J.E."/>
            <person name="Spatafora J.W."/>
            <person name="Visel A."/>
            <person name="Grigoriev I.V."/>
        </authorList>
    </citation>
    <scope>NUCLEOTIDE SEQUENCE [LARGE SCALE GENOMIC DNA]</scope>
    <source>
        <strain evidence="6 7">68-887.2</strain>
    </source>
</reference>
<name>A0A1Y2BHF2_9TREE</name>
<evidence type="ECO:0000256" key="4">
    <source>
        <dbReference type="ARBA" id="ARBA00039934"/>
    </source>
</evidence>
<evidence type="ECO:0000256" key="1">
    <source>
        <dbReference type="ARBA" id="ARBA00013064"/>
    </source>
</evidence>
<dbReference type="EC" id="3.1.3.48" evidence="1"/>
<feature type="compositionally biased region" description="Polar residues" evidence="5">
    <location>
        <begin position="326"/>
        <end position="342"/>
    </location>
</feature>
<feature type="compositionally biased region" description="Polar residues" evidence="5">
    <location>
        <begin position="197"/>
        <end position="215"/>
    </location>
</feature>
<dbReference type="AlphaFoldDB" id="A0A1Y2BHF2"/>
<dbReference type="Pfam" id="PF03162">
    <property type="entry name" value="Y_phosphatase2"/>
    <property type="match status" value="1"/>
</dbReference>
<dbReference type="PANTHER" id="PTHR31126">
    <property type="entry name" value="TYROSINE-PROTEIN PHOSPHATASE"/>
    <property type="match status" value="1"/>
</dbReference>
<dbReference type="OrthoDB" id="6375174at2759"/>
<dbReference type="InterPro" id="IPR029021">
    <property type="entry name" value="Prot-tyrosine_phosphatase-like"/>
</dbReference>
<gene>
    <name evidence="6" type="ORF">BCR39DRAFT_518152</name>
</gene>
<evidence type="ECO:0000313" key="7">
    <source>
        <dbReference type="Proteomes" id="UP000193986"/>
    </source>
</evidence>